<dbReference type="AlphaFoldDB" id="A0A383CM61"/>
<name>A0A383CM61_9ZZZZ</name>
<feature type="non-terminal residue" evidence="2">
    <location>
        <position position="1"/>
    </location>
</feature>
<accession>A0A383CM61</accession>
<protein>
    <recommendedName>
        <fullName evidence="1">DNA polymerase helix-hairpin-helix motif domain-containing protein</fullName>
    </recommendedName>
</protein>
<sequence length="240" mass="26962">FDKVSNFVGYGFCRSHAAAFARTVYQSAWLKFHYPGPYMAAVMQARPGMYNQQTLEEEAKRLGFPILVPDINYSGMRFDLERHDGRLSIRKPLTSVKAVSADIAQRLAWARMSGPFEDLEDLFRRVTVPRKALDSLARSGAFDCLTGSTRQALWAAGVMSQRIDSLYTPAFLPPPLITSEEIPTLPPLTKHERILWDLKSHDAGRLHPLTLARRLLNELGAQTIQTCYRVAAIGDEPQVT</sequence>
<feature type="domain" description="DNA polymerase helix-hairpin-helix motif" evidence="1">
    <location>
        <begin position="63"/>
        <end position="151"/>
    </location>
</feature>
<dbReference type="Gene3D" id="1.10.150.870">
    <property type="match status" value="1"/>
</dbReference>
<dbReference type="PANTHER" id="PTHR32294">
    <property type="entry name" value="DNA POLYMERASE III SUBUNIT ALPHA"/>
    <property type="match status" value="1"/>
</dbReference>
<feature type="non-terminal residue" evidence="2">
    <location>
        <position position="240"/>
    </location>
</feature>
<organism evidence="2">
    <name type="scientific">marine metagenome</name>
    <dbReference type="NCBI Taxonomy" id="408172"/>
    <lineage>
        <taxon>unclassified sequences</taxon>
        <taxon>metagenomes</taxon>
        <taxon>ecological metagenomes</taxon>
    </lineage>
</organism>
<gene>
    <name evidence="2" type="ORF">METZ01_LOCUS486013</name>
</gene>
<proteinExistence type="predicted"/>
<dbReference type="Pfam" id="PF14579">
    <property type="entry name" value="HHH_6"/>
    <property type="match status" value="1"/>
</dbReference>
<dbReference type="GO" id="GO:0008408">
    <property type="term" value="F:3'-5' exonuclease activity"/>
    <property type="evidence" value="ECO:0007669"/>
    <property type="project" value="InterPro"/>
</dbReference>
<dbReference type="InterPro" id="IPR029460">
    <property type="entry name" value="DNAPol_HHH"/>
</dbReference>
<reference evidence="2" key="1">
    <citation type="submission" date="2018-05" db="EMBL/GenBank/DDBJ databases">
        <authorList>
            <person name="Lanie J.A."/>
            <person name="Ng W.-L."/>
            <person name="Kazmierczak K.M."/>
            <person name="Andrzejewski T.M."/>
            <person name="Davidsen T.M."/>
            <person name="Wayne K.J."/>
            <person name="Tettelin H."/>
            <person name="Glass J.I."/>
            <person name="Rusch D."/>
            <person name="Podicherti R."/>
            <person name="Tsui H.-C.T."/>
            <person name="Winkler M.E."/>
        </authorList>
    </citation>
    <scope>NUCLEOTIDE SEQUENCE</scope>
</reference>
<dbReference type="InterPro" id="IPR004805">
    <property type="entry name" value="DnaE2/DnaE/PolC"/>
</dbReference>
<dbReference type="EMBL" id="UINC01209927">
    <property type="protein sequence ID" value="SVE33159.1"/>
    <property type="molecule type" value="Genomic_DNA"/>
</dbReference>
<dbReference type="GO" id="GO:0006260">
    <property type="term" value="P:DNA replication"/>
    <property type="evidence" value="ECO:0007669"/>
    <property type="project" value="InterPro"/>
</dbReference>
<evidence type="ECO:0000259" key="1">
    <source>
        <dbReference type="Pfam" id="PF14579"/>
    </source>
</evidence>
<dbReference type="PANTHER" id="PTHR32294:SF4">
    <property type="entry name" value="ERROR-PRONE DNA POLYMERASE"/>
    <property type="match status" value="1"/>
</dbReference>
<evidence type="ECO:0000313" key="2">
    <source>
        <dbReference type="EMBL" id="SVE33159.1"/>
    </source>
</evidence>